<organism evidence="1 2">
    <name type="scientific">Tanacetum coccineum</name>
    <dbReference type="NCBI Taxonomy" id="301880"/>
    <lineage>
        <taxon>Eukaryota</taxon>
        <taxon>Viridiplantae</taxon>
        <taxon>Streptophyta</taxon>
        <taxon>Embryophyta</taxon>
        <taxon>Tracheophyta</taxon>
        <taxon>Spermatophyta</taxon>
        <taxon>Magnoliopsida</taxon>
        <taxon>eudicotyledons</taxon>
        <taxon>Gunneridae</taxon>
        <taxon>Pentapetalae</taxon>
        <taxon>asterids</taxon>
        <taxon>campanulids</taxon>
        <taxon>Asterales</taxon>
        <taxon>Asteraceae</taxon>
        <taxon>Asteroideae</taxon>
        <taxon>Anthemideae</taxon>
        <taxon>Anthemidinae</taxon>
        <taxon>Tanacetum</taxon>
    </lineage>
</organism>
<evidence type="ECO:0000313" key="2">
    <source>
        <dbReference type="Proteomes" id="UP001151760"/>
    </source>
</evidence>
<keyword evidence="2" id="KW-1185">Reference proteome</keyword>
<sequence length="94" mass="10539">MFSPIMLKIDPRFLVVLMVLHRRKSGRSNLVCNHLRSVIGIPLVVVNCGGCERILGYCPIDVGHWWLDNSATSDETAGVEEFVLTLETMALLRD</sequence>
<dbReference type="EMBL" id="BQNB010010233">
    <property type="protein sequence ID" value="GJS74463.1"/>
    <property type="molecule type" value="Genomic_DNA"/>
</dbReference>
<comment type="caution">
    <text evidence="1">The sequence shown here is derived from an EMBL/GenBank/DDBJ whole genome shotgun (WGS) entry which is preliminary data.</text>
</comment>
<accession>A0ABQ4YC37</accession>
<protein>
    <submittedName>
        <fullName evidence="1">Uncharacterized protein</fullName>
    </submittedName>
</protein>
<gene>
    <name evidence="1" type="ORF">Tco_0707304</name>
</gene>
<name>A0ABQ4YC37_9ASTR</name>
<proteinExistence type="predicted"/>
<dbReference type="Proteomes" id="UP001151760">
    <property type="component" value="Unassembled WGS sequence"/>
</dbReference>
<reference evidence="1" key="1">
    <citation type="journal article" date="2022" name="Int. J. Mol. Sci.">
        <title>Draft Genome of Tanacetum Coccineum: Genomic Comparison of Closely Related Tanacetum-Family Plants.</title>
        <authorList>
            <person name="Yamashiro T."/>
            <person name="Shiraishi A."/>
            <person name="Nakayama K."/>
            <person name="Satake H."/>
        </authorList>
    </citation>
    <scope>NUCLEOTIDE SEQUENCE</scope>
</reference>
<evidence type="ECO:0000313" key="1">
    <source>
        <dbReference type="EMBL" id="GJS74463.1"/>
    </source>
</evidence>
<reference evidence="1" key="2">
    <citation type="submission" date="2022-01" db="EMBL/GenBank/DDBJ databases">
        <authorList>
            <person name="Yamashiro T."/>
            <person name="Shiraishi A."/>
            <person name="Satake H."/>
            <person name="Nakayama K."/>
        </authorList>
    </citation>
    <scope>NUCLEOTIDE SEQUENCE</scope>
</reference>